<dbReference type="EMBL" id="BAAAZR010000008">
    <property type="protein sequence ID" value="GAA3812139.1"/>
    <property type="molecule type" value="Genomic_DNA"/>
</dbReference>
<evidence type="ECO:0000313" key="3">
    <source>
        <dbReference type="EMBL" id="GAA3812139.1"/>
    </source>
</evidence>
<dbReference type="InterPro" id="IPR057746">
    <property type="entry name" value="CpnT-like_N"/>
</dbReference>
<gene>
    <name evidence="3" type="ORF">GCM10022226_36000</name>
</gene>
<comment type="caution">
    <text evidence="3">The sequence shown here is derived from an EMBL/GenBank/DDBJ whole genome shotgun (WGS) entry which is preliminary data.</text>
</comment>
<protein>
    <recommendedName>
        <fullName evidence="2">Outer membrane channel protein CpnT-like N-terminal domain-containing protein</fullName>
    </recommendedName>
</protein>
<evidence type="ECO:0000256" key="1">
    <source>
        <dbReference type="SAM" id="Phobius"/>
    </source>
</evidence>
<evidence type="ECO:0000259" key="2">
    <source>
        <dbReference type="Pfam" id="PF25547"/>
    </source>
</evidence>
<reference evidence="4" key="1">
    <citation type="journal article" date="2019" name="Int. J. Syst. Evol. Microbiol.">
        <title>The Global Catalogue of Microorganisms (GCM) 10K type strain sequencing project: providing services to taxonomists for standard genome sequencing and annotation.</title>
        <authorList>
            <consortium name="The Broad Institute Genomics Platform"/>
            <consortium name="The Broad Institute Genome Sequencing Center for Infectious Disease"/>
            <person name="Wu L."/>
            <person name="Ma J."/>
        </authorList>
    </citation>
    <scope>NUCLEOTIDE SEQUENCE [LARGE SCALE GENOMIC DNA]</scope>
    <source>
        <strain evidence="4">JCM 16908</strain>
    </source>
</reference>
<keyword evidence="1" id="KW-0812">Transmembrane</keyword>
<dbReference type="Pfam" id="PF25547">
    <property type="entry name" value="WXG100_2"/>
    <property type="match status" value="1"/>
</dbReference>
<accession>A0ABP7I8F7</accession>
<feature type="transmembrane region" description="Helical" evidence="1">
    <location>
        <begin position="7"/>
        <end position="26"/>
    </location>
</feature>
<proteinExistence type="predicted"/>
<keyword evidence="4" id="KW-1185">Reference proteome</keyword>
<name>A0ABP7I8F7_9ACTN</name>
<sequence length="314" mass="33361">MRFGRPALYPVAGAGMAAFVSAMILADWPEGDPAGAREAAAVWRSLGARIDANTTVTGKVAERVWREHPSQGAEAFHRYWTAGGSGGPPGGVIAYPPQVAAHCRRVAEACEGYADAVEATRHALRVLAVTSYLQLMFAGSWPWIGARTAALSKWLVDRLYKKVQAQVLLKLLENTVMKLVVTKFIGYTVGSATFALGDEALAAGTKVAFGDDPGSVSENALATLKDFAACMVFFGVWDLTKLGPMAKVFRNNDAGDFASFYVGSTAYTVAYNAENGKTGSDMLPTMSQLMGKLLIGMAQRGRDPGYPAAPQSPP</sequence>
<organism evidence="3 4">
    <name type="scientific">Sphaerisporangium flaviroseum</name>
    <dbReference type="NCBI Taxonomy" id="509199"/>
    <lineage>
        <taxon>Bacteria</taxon>
        <taxon>Bacillati</taxon>
        <taxon>Actinomycetota</taxon>
        <taxon>Actinomycetes</taxon>
        <taxon>Streptosporangiales</taxon>
        <taxon>Streptosporangiaceae</taxon>
        <taxon>Sphaerisporangium</taxon>
    </lineage>
</organism>
<feature type="domain" description="Outer membrane channel protein CpnT-like N-terminal" evidence="2">
    <location>
        <begin position="25"/>
        <end position="133"/>
    </location>
</feature>
<keyword evidence="1" id="KW-1133">Transmembrane helix</keyword>
<dbReference type="RefSeq" id="WP_344940773.1">
    <property type="nucleotide sequence ID" value="NZ_BAAAZR010000008.1"/>
</dbReference>
<keyword evidence="1" id="KW-0472">Membrane</keyword>
<dbReference type="Proteomes" id="UP001500888">
    <property type="component" value="Unassembled WGS sequence"/>
</dbReference>
<evidence type="ECO:0000313" key="4">
    <source>
        <dbReference type="Proteomes" id="UP001500888"/>
    </source>
</evidence>